<gene>
    <name evidence="2" type="ORF">CIK66_16125</name>
</gene>
<dbReference type="Proteomes" id="UP000218598">
    <property type="component" value="Unassembled WGS sequence"/>
</dbReference>
<dbReference type="InterPro" id="IPR043502">
    <property type="entry name" value="DNA/RNA_pol_sf"/>
</dbReference>
<dbReference type="OrthoDB" id="2066645at2"/>
<comment type="caution">
    <text evidence="2">The sequence shown here is derived from an EMBL/GenBank/DDBJ whole genome shotgun (WGS) entry which is preliminary data.</text>
</comment>
<organism evidence="2 3">
    <name type="scientific">Brachybacterium alimentarium</name>
    <dbReference type="NCBI Taxonomy" id="47845"/>
    <lineage>
        <taxon>Bacteria</taxon>
        <taxon>Bacillati</taxon>
        <taxon>Actinomycetota</taxon>
        <taxon>Actinomycetes</taxon>
        <taxon>Micrococcales</taxon>
        <taxon>Dermabacteraceae</taxon>
        <taxon>Brachybacterium</taxon>
    </lineage>
</organism>
<dbReference type="AlphaFoldDB" id="A0A2A3YFR5"/>
<keyword evidence="3" id="KW-1185">Reference proteome</keyword>
<reference evidence="2 3" key="1">
    <citation type="journal article" date="2017" name="Elife">
        <title>Extensive horizontal gene transfer in cheese-associated bacteria.</title>
        <authorList>
            <person name="Bonham K.S."/>
            <person name="Wolfe B.E."/>
            <person name="Dutton R.J."/>
        </authorList>
    </citation>
    <scope>NUCLEOTIDE SEQUENCE [LARGE SCALE GENOMIC DNA]</scope>
    <source>
        <strain evidence="2 3">341_9</strain>
    </source>
</reference>
<protein>
    <recommendedName>
        <fullName evidence="4">DNA-directed DNA polymerase</fullName>
    </recommendedName>
</protein>
<sequence>MSAAASSWVRHDITDGVRRGIVFEVLVRRRTRAAVSGGATVPNDASTGGAAGSQPPVTECDSSELSHLLDLSETTISPGQEGNAPARSLAPMGSPELRLYDRGAASGPLSPAPEAVGAGVPVSTTAFGDLPSVKAMGTGRAGIVVGFDTEFTTVDGARIIDSYQLVTPDPVDPSMMVEVVILPPLGSGARLSLHTALWAVVVAAELWHSALVPDEVGPRGVPRGAFWSDDWQERRDALAKLRVPIVLACHYGSADLTTFRTGGQSRELDSLVRLTSAAGGLVTLLPFRSQRGNENGHWWQSLSVSVRDTMSQAPAGKKSLAVLGAACGVTKLDVPEGWISRMTDYRREHLDEFLEYGINDAVIVVEYLARLWGDGVVPPITLSGGAAAALVDSGSSYLGASSPSEFRRKFAGLVDEDEGVEAVEEGDRLSFYAKRGRNPLDGAAAQLSSAFARAYHGGLNSCPMPGYYPTPTVDIDAQNAYPTAMALVRDLDWEAGAIEEVVHERALTVDDVSSAATPFVGFVSFGFPADVAHPCLPIVADGTLVYPRTSEGVAGTWVCGPELWLALRLGAEVHCQIGYLGRELGQDGGPSLSLRHGVKQLIDDRNAAKKIFGKGSLEEQTLKTGVNSVYGKTAQDVAEQRSWDARAQEMDNVGGSAVSSPYHAATTTSFVRAQLLATMNQIVEHGGHVFSVTTDGFITDFTVDEVAGLDLYGLDEVLSDSRTALTGDPSIWEAKHAQDDLVNFTTRGNVSLSPGGVCAHNGLKAPKGTVPDSAEDRELLLTAVVTREGRVPNGYTRFPSFQELSRTEDRKDFLPSRVERSVSMDYDLKRQPVMPSMTPEMVPLPDGSVEEMATFTTQPWERVEDCLRARQIARDMAETGCLRTVAEWRDWNLKYTHGKGRRIVTPQRAVLMSIVMAHRQGVATIPTLADRSMTIADRLDWLSEWGLGTVSRGDWDNARRPERASQMLAIDTLDPYLDRMTSMAPGDHPTDADRLPY</sequence>
<evidence type="ECO:0000313" key="3">
    <source>
        <dbReference type="Proteomes" id="UP000218598"/>
    </source>
</evidence>
<proteinExistence type="predicted"/>
<evidence type="ECO:0008006" key="4">
    <source>
        <dbReference type="Google" id="ProtNLM"/>
    </source>
</evidence>
<evidence type="ECO:0000313" key="2">
    <source>
        <dbReference type="EMBL" id="PCC38079.1"/>
    </source>
</evidence>
<feature type="region of interest" description="Disordered" evidence="1">
    <location>
        <begin position="33"/>
        <end position="61"/>
    </location>
</feature>
<evidence type="ECO:0000256" key="1">
    <source>
        <dbReference type="SAM" id="MobiDB-lite"/>
    </source>
</evidence>
<dbReference type="EMBL" id="NRGR01000027">
    <property type="protein sequence ID" value="PCC38079.1"/>
    <property type="molecule type" value="Genomic_DNA"/>
</dbReference>
<name>A0A2A3YFR5_9MICO</name>
<accession>A0A2A3YFR5</accession>
<dbReference type="SUPFAM" id="SSF56672">
    <property type="entry name" value="DNA/RNA polymerases"/>
    <property type="match status" value="1"/>
</dbReference>